<name>A0A0H4X0U8_9BACT</name>
<dbReference type="eggNOG" id="COG1409">
    <property type="taxonomic scope" value="Bacteria"/>
</dbReference>
<dbReference type="PROSITE" id="PS51257">
    <property type="entry name" value="PROKAR_LIPOPROTEIN"/>
    <property type="match status" value="1"/>
</dbReference>
<dbReference type="STRING" id="1297742.A176_004132"/>
<organism evidence="4 5">
    <name type="scientific">Pseudomyxococcus hansupus</name>
    <dbReference type="NCBI Taxonomy" id="1297742"/>
    <lineage>
        <taxon>Bacteria</taxon>
        <taxon>Pseudomonadati</taxon>
        <taxon>Myxococcota</taxon>
        <taxon>Myxococcia</taxon>
        <taxon>Myxococcales</taxon>
        <taxon>Cystobacterineae</taxon>
        <taxon>Myxococcaceae</taxon>
        <taxon>Pseudomyxococcus</taxon>
    </lineage>
</organism>
<dbReference type="KEGG" id="mym:A176_004132"/>
<evidence type="ECO:0000313" key="4">
    <source>
        <dbReference type="EMBL" id="AKQ67220.1"/>
    </source>
</evidence>
<feature type="chain" id="PRO_5005212214" evidence="2">
    <location>
        <begin position="21"/>
        <end position="435"/>
    </location>
</feature>
<feature type="signal peptide" evidence="2">
    <location>
        <begin position="1"/>
        <end position="20"/>
    </location>
</feature>
<dbReference type="PATRIC" id="fig|1297742.4.peg.4177"/>
<keyword evidence="5" id="KW-1185">Reference proteome</keyword>
<evidence type="ECO:0000256" key="2">
    <source>
        <dbReference type="SAM" id="SignalP"/>
    </source>
</evidence>
<dbReference type="PROSITE" id="PS50022">
    <property type="entry name" value="FA58C_3"/>
    <property type="match status" value="1"/>
</dbReference>
<keyword evidence="2" id="KW-0732">Signal</keyword>
<dbReference type="InterPro" id="IPR008979">
    <property type="entry name" value="Galactose-bd-like_sf"/>
</dbReference>
<sequence>MKKTLLLVGTLLGMSGTGCGAVDDTSSGEGTSPIEIDGLESHTVSAQALTTTGCTALTATSVISNGHDGNVPANTMDSNLGTRWSRSGRGSWIDYDLGAIKQVSGVSVAWHQGNTRANTFTVSVSPDGYTYTQVFSGKSSGTTAAAETYSFPTINTRRVRVTFQSNTVNDWASIAEARACASTTTTPPPNPTPEPNPNPSPNPETPPPGNGSSVVWVGDFETNSRSQWSHTQMVNADRLAVVSSPSRQGRYALKATVRKGDDPINASGNRNELVRMTREPENSEYYYRFSTMFDSSFPSAKTWQLFTQWHHEGNSGSPPVEFYVYGEEIRLNIGGNPGTIVWRTPLVRNRWLDFIFHVKWSPDSKVGFVELYLDGKLVMPKRFIATQYRGQLNYLKVGLYRNDTVSPVGIVYHDGWTMARKLEDVINPTTILKAP</sequence>
<dbReference type="AlphaFoldDB" id="A0A0H4X0U8"/>
<gene>
    <name evidence="4" type="ORF">A176_004132</name>
</gene>
<evidence type="ECO:0000313" key="5">
    <source>
        <dbReference type="Proteomes" id="UP000009026"/>
    </source>
</evidence>
<protein>
    <submittedName>
        <fullName evidence="4">F5/8 type C domain protein</fullName>
    </submittedName>
</protein>
<dbReference type="InterPro" id="IPR025975">
    <property type="entry name" value="Polysacc_lyase"/>
</dbReference>
<proteinExistence type="predicted"/>
<dbReference type="RefSeq" id="WP_002635045.1">
    <property type="nucleotide sequence ID" value="NZ_CP012109.1"/>
</dbReference>
<feature type="domain" description="F5/8 type C" evidence="3">
    <location>
        <begin position="31"/>
        <end position="180"/>
    </location>
</feature>
<dbReference type="Proteomes" id="UP000009026">
    <property type="component" value="Chromosome"/>
</dbReference>
<evidence type="ECO:0000256" key="1">
    <source>
        <dbReference type="SAM" id="MobiDB-lite"/>
    </source>
</evidence>
<dbReference type="Gene3D" id="2.60.120.260">
    <property type="entry name" value="Galactose-binding domain-like"/>
    <property type="match status" value="1"/>
</dbReference>
<dbReference type="eggNOG" id="COG5492">
    <property type="taxonomic scope" value="Bacteria"/>
</dbReference>
<dbReference type="EMBL" id="CP012109">
    <property type="protein sequence ID" value="AKQ67220.1"/>
    <property type="molecule type" value="Genomic_DNA"/>
</dbReference>
<dbReference type="SUPFAM" id="SSF49785">
    <property type="entry name" value="Galactose-binding domain-like"/>
    <property type="match status" value="1"/>
</dbReference>
<feature type="compositionally biased region" description="Pro residues" evidence="1">
    <location>
        <begin position="186"/>
        <end position="209"/>
    </location>
</feature>
<dbReference type="Pfam" id="PF14099">
    <property type="entry name" value="Polysacc_lyase"/>
    <property type="match status" value="1"/>
</dbReference>
<evidence type="ECO:0000259" key="3">
    <source>
        <dbReference type="PROSITE" id="PS50022"/>
    </source>
</evidence>
<dbReference type="Pfam" id="PF00754">
    <property type="entry name" value="F5_F8_type_C"/>
    <property type="match status" value="1"/>
</dbReference>
<dbReference type="OrthoDB" id="5490819at2"/>
<reference evidence="4 5" key="1">
    <citation type="journal article" date="2016" name="PLoS ONE">
        <title>Complete Genome Sequence and Comparative Genomics of a Novel Myxobacterium Myxococcus hansupus.</title>
        <authorList>
            <person name="Sharma G."/>
            <person name="Narwani T."/>
            <person name="Subramanian S."/>
        </authorList>
    </citation>
    <scope>NUCLEOTIDE SEQUENCE [LARGE SCALE GENOMIC DNA]</scope>
    <source>
        <strain evidence="5">mixupus</strain>
    </source>
</reference>
<feature type="region of interest" description="Disordered" evidence="1">
    <location>
        <begin position="180"/>
        <end position="216"/>
    </location>
</feature>
<accession>A0A0H4X0U8</accession>
<dbReference type="InterPro" id="IPR000421">
    <property type="entry name" value="FA58C"/>
</dbReference>
<dbReference type="Gene3D" id="2.60.120.200">
    <property type="match status" value="1"/>
</dbReference>